<gene>
    <name evidence="4" type="ORF">CCMP2556_LOCUS5513</name>
</gene>
<dbReference type="SMART" id="SM00456">
    <property type="entry name" value="WW"/>
    <property type="match status" value="1"/>
</dbReference>
<dbReference type="Pfam" id="PF00397">
    <property type="entry name" value="WW"/>
    <property type="match status" value="1"/>
</dbReference>
<dbReference type="PROSITE" id="PS50020">
    <property type="entry name" value="WW_DOMAIN_2"/>
    <property type="match status" value="1"/>
</dbReference>
<dbReference type="PROSITE" id="PS01159">
    <property type="entry name" value="WW_DOMAIN_1"/>
    <property type="match status" value="1"/>
</dbReference>
<evidence type="ECO:0000313" key="5">
    <source>
        <dbReference type="Proteomes" id="UP001642484"/>
    </source>
</evidence>
<evidence type="ECO:0000259" key="3">
    <source>
        <dbReference type="PROSITE" id="PS50020"/>
    </source>
</evidence>
<dbReference type="Proteomes" id="UP001642484">
    <property type="component" value="Unassembled WGS sequence"/>
</dbReference>
<dbReference type="Gene3D" id="2.20.70.10">
    <property type="match status" value="1"/>
</dbReference>
<dbReference type="InterPro" id="IPR010998">
    <property type="entry name" value="Integrase_recombinase_N"/>
</dbReference>
<feature type="region of interest" description="Disordered" evidence="2">
    <location>
        <begin position="746"/>
        <end position="772"/>
    </location>
</feature>
<keyword evidence="5" id="KW-1185">Reference proteome</keyword>
<dbReference type="InterPro" id="IPR011010">
    <property type="entry name" value="DNA_brk_join_enz"/>
</dbReference>
<accession>A0ABP0I939</accession>
<sequence>MFTDPDGDLYLEDLGGPDITAWRNYEPHGPTPFGINAHEIYPFRNLPGDAARNQLMIEGERHAAAERIHLGLPHPPPGGSAAVAPVAAAAAPANPGGGAVGGAALVAPLAGAAAVGARPNIAGGGGAAALAAALNQPPGGAQAMNSGLNGDDARTLPVTRDVDGNRFKEFRVGVQECKQSKFSDWPIGGPRTVRHVLMEMVNHGGSALAHHQAWRVACKFQPSDGPAVEHEGLCKILQTMLTYDQLEEKHKFKLQASDESGEGALFMGAMGGARVGSVVSPKLTEWVGGELQKEALVAKERRKTYDSGRSDVEPYVKENISWPEVSNCPVALDNCLPPADREWLGDLTNAVYTLAVPDGIAEMFTMPGIEAGKVGVSDIAGTPTDPETIVLPYVTVLPMGGVGLFTFVSCEPSVAEVVDRHVSRHLLRQAKTKLRGSIPEGLTYLEARSVREPTRLDYMRRIKDFNHWLGPHVVDFTNPLDVDNILVEYLQDLFDSGFKVDSGIRIHAAIRFCHPQLGKSASGSLPRCLRALRGWKNADPPLQRMPLPIEGFGAILGYCIATNFLEMAVHLFQWTTYMRPGEASSLTTDQLIPPMSRSDSSVQFFAVLLHPAEGRVPGKTGHFDQGILLDSDLWINPILMKLIHMKKPSTPLWNHTHMEILNVFQKAVKYLQLEPLGVSMYTLRHGGASYDIISQRKTMDEVKVLEADGYKAPELPYLAWVPCEGQRQLMCLLCRNSRRKQGTWVSDETAHCGTHENPAGSKEHRKNLLNYPPGDPWYEQNVTAARLEFHPKLEVSRAKTASESRPEIRSEDASFSESGFRPDKSQQTQSLSGYRDEAHCTYPSRDVEKLVEEQPEVAAGAAAWLDGERQRSPERTERQDPQAQVAANAAEPAAEAKVAPEPKLPPNWRSAKDSEGTTYYYHVKERKSQWDFPEWPHT</sequence>
<keyword evidence="1" id="KW-0238">DNA-binding</keyword>
<dbReference type="CDD" id="cd00201">
    <property type="entry name" value="WW"/>
    <property type="match status" value="1"/>
</dbReference>
<feature type="region of interest" description="Disordered" evidence="2">
    <location>
        <begin position="795"/>
        <end position="836"/>
    </location>
</feature>
<feature type="domain" description="WW" evidence="3">
    <location>
        <begin position="902"/>
        <end position="935"/>
    </location>
</feature>
<evidence type="ECO:0000256" key="1">
    <source>
        <dbReference type="ARBA" id="ARBA00023125"/>
    </source>
</evidence>
<dbReference type="InterPro" id="IPR001202">
    <property type="entry name" value="WW_dom"/>
</dbReference>
<reference evidence="4 5" key="1">
    <citation type="submission" date="2024-02" db="EMBL/GenBank/DDBJ databases">
        <authorList>
            <person name="Chen Y."/>
            <person name="Shah S."/>
            <person name="Dougan E. K."/>
            <person name="Thang M."/>
            <person name="Chan C."/>
        </authorList>
    </citation>
    <scope>NUCLEOTIDE SEQUENCE [LARGE SCALE GENOMIC DNA]</scope>
</reference>
<protein>
    <recommendedName>
        <fullName evidence="3">WW domain-containing protein</fullName>
    </recommendedName>
</protein>
<name>A0ABP0I939_9DINO</name>
<proteinExistence type="predicted"/>
<feature type="compositionally biased region" description="Basic and acidic residues" evidence="2">
    <location>
        <begin position="866"/>
        <end position="880"/>
    </location>
</feature>
<dbReference type="EMBL" id="CAXAMN010002314">
    <property type="protein sequence ID" value="CAK8999075.1"/>
    <property type="molecule type" value="Genomic_DNA"/>
</dbReference>
<dbReference type="Gene3D" id="1.10.150.130">
    <property type="match status" value="1"/>
</dbReference>
<feature type="compositionally biased region" description="Low complexity" evidence="2">
    <location>
        <begin position="881"/>
        <end position="901"/>
    </location>
</feature>
<dbReference type="InterPro" id="IPR036020">
    <property type="entry name" value="WW_dom_sf"/>
</dbReference>
<dbReference type="SUPFAM" id="SSF56349">
    <property type="entry name" value="DNA breaking-rejoining enzymes"/>
    <property type="match status" value="1"/>
</dbReference>
<organism evidence="4 5">
    <name type="scientific">Durusdinium trenchii</name>
    <dbReference type="NCBI Taxonomy" id="1381693"/>
    <lineage>
        <taxon>Eukaryota</taxon>
        <taxon>Sar</taxon>
        <taxon>Alveolata</taxon>
        <taxon>Dinophyceae</taxon>
        <taxon>Suessiales</taxon>
        <taxon>Symbiodiniaceae</taxon>
        <taxon>Durusdinium</taxon>
    </lineage>
</organism>
<evidence type="ECO:0000256" key="2">
    <source>
        <dbReference type="SAM" id="MobiDB-lite"/>
    </source>
</evidence>
<feature type="region of interest" description="Disordered" evidence="2">
    <location>
        <begin position="861"/>
        <end position="915"/>
    </location>
</feature>
<comment type="caution">
    <text evidence="4">The sequence shown here is derived from an EMBL/GenBank/DDBJ whole genome shotgun (WGS) entry which is preliminary data.</text>
</comment>
<evidence type="ECO:0000313" key="4">
    <source>
        <dbReference type="EMBL" id="CAK8999075.1"/>
    </source>
</evidence>
<feature type="compositionally biased region" description="Basic and acidic residues" evidence="2">
    <location>
        <begin position="795"/>
        <end position="812"/>
    </location>
</feature>
<dbReference type="SUPFAM" id="SSF51045">
    <property type="entry name" value="WW domain"/>
    <property type="match status" value="1"/>
</dbReference>